<comment type="caution">
    <text evidence="9">The sequence shown here is derived from an EMBL/GenBank/DDBJ whole genome shotgun (WGS) entry which is preliminary data.</text>
</comment>
<organism evidence="9 11">
    <name type="scientific">Cannabis sativa</name>
    <name type="common">Hemp</name>
    <name type="synonym">Marijuana</name>
    <dbReference type="NCBI Taxonomy" id="3483"/>
    <lineage>
        <taxon>Eukaryota</taxon>
        <taxon>Viridiplantae</taxon>
        <taxon>Streptophyta</taxon>
        <taxon>Embryophyta</taxon>
        <taxon>Tracheophyta</taxon>
        <taxon>Spermatophyta</taxon>
        <taxon>Magnoliopsida</taxon>
        <taxon>eudicotyledons</taxon>
        <taxon>Gunneridae</taxon>
        <taxon>Pentapetalae</taxon>
        <taxon>rosids</taxon>
        <taxon>fabids</taxon>
        <taxon>Rosales</taxon>
        <taxon>Cannabaceae</taxon>
        <taxon>Cannabis</taxon>
    </lineage>
</organism>
<evidence type="ECO:0000256" key="1">
    <source>
        <dbReference type="ARBA" id="ARBA00004123"/>
    </source>
</evidence>
<dbReference type="GO" id="GO:0003677">
    <property type="term" value="F:DNA binding"/>
    <property type="evidence" value="ECO:0007669"/>
    <property type="project" value="UniProtKB-KW"/>
</dbReference>
<accession>A0A7J6EIZ6</accession>
<gene>
    <name evidence="9" type="ORF">F8388_014594</name>
    <name evidence="10" type="ORF">G4B88_024502</name>
</gene>
<dbReference type="Proteomes" id="UP000583929">
    <property type="component" value="Unassembled WGS sequence"/>
</dbReference>
<keyword evidence="4" id="KW-0804">Transcription</keyword>
<dbReference type="Pfam" id="PF00170">
    <property type="entry name" value="bZIP_1"/>
    <property type="match status" value="1"/>
</dbReference>
<evidence type="ECO:0000256" key="5">
    <source>
        <dbReference type="ARBA" id="ARBA00023242"/>
    </source>
</evidence>
<feature type="compositionally biased region" description="Polar residues" evidence="7">
    <location>
        <begin position="1"/>
        <end position="23"/>
    </location>
</feature>
<dbReference type="PROSITE" id="PS50217">
    <property type="entry name" value="BZIP"/>
    <property type="match status" value="1"/>
</dbReference>
<comment type="subcellular location">
    <subcellularLocation>
        <location evidence="1">Nucleus</location>
    </subcellularLocation>
</comment>
<feature type="compositionally biased region" description="Polar residues" evidence="7">
    <location>
        <begin position="262"/>
        <end position="272"/>
    </location>
</feature>
<feature type="coiled-coil region" evidence="6">
    <location>
        <begin position="417"/>
        <end position="493"/>
    </location>
</feature>
<dbReference type="SUPFAM" id="SSF57959">
    <property type="entry name" value="Leucine zipper domain"/>
    <property type="match status" value="1"/>
</dbReference>
<reference evidence="11 12" key="1">
    <citation type="journal article" date="2020" name="bioRxiv">
        <title>Sequence and annotation of 42 cannabis genomes reveals extensive copy number variation in cannabinoid synthesis and pathogen resistance genes.</title>
        <authorList>
            <person name="Mckernan K.J."/>
            <person name="Helbert Y."/>
            <person name="Kane L.T."/>
            <person name="Ebling H."/>
            <person name="Zhang L."/>
            <person name="Liu B."/>
            <person name="Eaton Z."/>
            <person name="Mclaughlin S."/>
            <person name="Kingan S."/>
            <person name="Baybayan P."/>
            <person name="Concepcion G."/>
            <person name="Jordan M."/>
            <person name="Riva A."/>
            <person name="Barbazuk W."/>
            <person name="Harkins T."/>
        </authorList>
    </citation>
    <scope>NUCLEOTIDE SEQUENCE [LARGE SCALE GENOMIC DNA]</scope>
    <source>
        <strain evidence="11 12">cv. Jamaican Lion 4</strain>
        <strain evidence="10">Father</strain>
        <strain evidence="9">Mother</strain>
        <tissue evidence="9">Leaf</tissue>
    </source>
</reference>
<feature type="compositionally biased region" description="Low complexity" evidence="7">
    <location>
        <begin position="279"/>
        <end position="294"/>
    </location>
</feature>
<dbReference type="SMART" id="SM00338">
    <property type="entry name" value="BRLZ"/>
    <property type="match status" value="1"/>
</dbReference>
<dbReference type="FunFam" id="1.20.5.170:FF:000009">
    <property type="entry name" value="probable transcription factor PosF21"/>
    <property type="match status" value="1"/>
</dbReference>
<dbReference type="AlphaFoldDB" id="A0A7J6EIZ6"/>
<dbReference type="EMBL" id="JAATIP010000227">
    <property type="protein sequence ID" value="KAF4358324.1"/>
    <property type="molecule type" value="Genomic_DNA"/>
</dbReference>
<dbReference type="GO" id="GO:0003700">
    <property type="term" value="F:DNA-binding transcription factor activity"/>
    <property type="evidence" value="ECO:0007669"/>
    <property type="project" value="InterPro"/>
</dbReference>
<keyword evidence="3" id="KW-0238">DNA-binding</keyword>
<dbReference type="PANTHER" id="PTHR13690">
    <property type="entry name" value="TRANSCRIPTION FACTOR POSF21-RELATED"/>
    <property type="match status" value="1"/>
</dbReference>
<keyword evidence="6" id="KW-0175">Coiled coil</keyword>
<dbReference type="InterPro" id="IPR046347">
    <property type="entry name" value="bZIP_sf"/>
</dbReference>
<evidence type="ECO:0000313" key="10">
    <source>
        <dbReference type="EMBL" id="KAF4361926.1"/>
    </source>
</evidence>
<dbReference type="EMBL" id="JAATIQ010000321">
    <property type="protein sequence ID" value="KAF4361926.1"/>
    <property type="molecule type" value="Genomic_DNA"/>
</dbReference>
<dbReference type="Gene3D" id="1.20.5.170">
    <property type="match status" value="1"/>
</dbReference>
<feature type="region of interest" description="Disordered" evidence="7">
    <location>
        <begin position="1"/>
        <end position="165"/>
    </location>
</feature>
<feature type="compositionally biased region" description="Low complexity" evidence="7">
    <location>
        <begin position="81"/>
        <end position="103"/>
    </location>
</feature>
<dbReference type="InterPro" id="IPR004827">
    <property type="entry name" value="bZIP"/>
</dbReference>
<feature type="region of interest" description="Disordered" evidence="7">
    <location>
        <begin position="246"/>
        <end position="316"/>
    </location>
</feature>
<keyword evidence="12" id="KW-1185">Reference proteome</keyword>
<evidence type="ECO:0000256" key="4">
    <source>
        <dbReference type="ARBA" id="ARBA00023163"/>
    </source>
</evidence>
<evidence type="ECO:0000256" key="6">
    <source>
        <dbReference type="SAM" id="Coils"/>
    </source>
</evidence>
<dbReference type="PANTHER" id="PTHR13690:SF105">
    <property type="entry name" value="TRANSCRIPTION FACTOR POSF21-RELATED"/>
    <property type="match status" value="1"/>
</dbReference>
<evidence type="ECO:0000313" key="11">
    <source>
        <dbReference type="Proteomes" id="UP000525078"/>
    </source>
</evidence>
<feature type="compositionally biased region" description="Low complexity" evidence="7">
    <location>
        <begin position="528"/>
        <end position="538"/>
    </location>
</feature>
<evidence type="ECO:0000256" key="3">
    <source>
        <dbReference type="ARBA" id="ARBA00023125"/>
    </source>
</evidence>
<sequence>MEGTSETMQRPNNSAFGFGTSQMGILPLNQLSPNLSPDSSKRPGIPPSHPNNPMIHSLPYLKGTGVRSGNWQSTPPPPQNTSPGPSHNRSLSQPSFFSLDSLPPLSPSPHREPSHSSLSDPASNDVTMEENVVNSNSQSLPSPVNRGGAFRAGESLPPRKGHRRSSSDILLGFSAMIQSSPQLIPISSRGVLDGAVSGRENQNQLVKQEHSKDNGNNTGNGMESKRSEGEIADDLFSAYMNLENIDKVNSPGTEDKDFDSRASGSKTNGCESSDNEVESSINANPNSISGSSSGFGNGKREGVKRAAPGDIAPTSRHYRSLSMDSYMGSLQFDDESLKLLPLGTGAGLQSPNSLADGNSAKFGMEFPNGEFNAVELKKIMESEKLTEIALSDPKRAKRILANRQSAARSKERRSRYISELEHKVQTLQTEATTLSAQVTKLQRDSVGLTSQNSELKFRVQAMEQQAQLKDALNDALRAEVQRLKLTAAELSGEAHLSNCMAQQLSINQQMYQMQHRQTVQLNLYQMQQQQQHNEMSSQPCSGEVTEHESSK</sequence>
<evidence type="ECO:0000256" key="7">
    <source>
        <dbReference type="SAM" id="MobiDB-lite"/>
    </source>
</evidence>
<feature type="compositionally biased region" description="Polar residues" evidence="7">
    <location>
        <begin position="120"/>
        <end position="142"/>
    </location>
</feature>
<feature type="region of interest" description="Disordered" evidence="7">
    <location>
        <begin position="205"/>
        <end position="228"/>
    </location>
</feature>
<evidence type="ECO:0000256" key="2">
    <source>
        <dbReference type="ARBA" id="ARBA00023015"/>
    </source>
</evidence>
<feature type="region of interest" description="Disordered" evidence="7">
    <location>
        <begin position="528"/>
        <end position="551"/>
    </location>
</feature>
<name>A0A7J6EIZ6_CANSA</name>
<feature type="domain" description="BZIP" evidence="8">
    <location>
        <begin position="392"/>
        <end position="455"/>
    </location>
</feature>
<proteinExistence type="predicted"/>
<dbReference type="InterPro" id="IPR044759">
    <property type="entry name" value="bZIP_RF2"/>
</dbReference>
<protein>
    <recommendedName>
        <fullName evidence="8">BZIP domain-containing protein</fullName>
    </recommendedName>
</protein>
<dbReference type="CDD" id="cd14703">
    <property type="entry name" value="bZIP_plant_RF2"/>
    <property type="match status" value="1"/>
</dbReference>
<keyword evidence="2" id="KW-0805">Transcription regulation</keyword>
<evidence type="ECO:0000313" key="9">
    <source>
        <dbReference type="EMBL" id="KAF4358324.1"/>
    </source>
</evidence>
<evidence type="ECO:0000259" key="8">
    <source>
        <dbReference type="PROSITE" id="PS50217"/>
    </source>
</evidence>
<dbReference type="Proteomes" id="UP000525078">
    <property type="component" value="Unassembled WGS sequence"/>
</dbReference>
<feature type="compositionally biased region" description="Low complexity" evidence="7">
    <location>
        <begin position="26"/>
        <end position="38"/>
    </location>
</feature>
<evidence type="ECO:0000313" key="12">
    <source>
        <dbReference type="Proteomes" id="UP000583929"/>
    </source>
</evidence>
<dbReference type="GO" id="GO:0005634">
    <property type="term" value="C:nucleus"/>
    <property type="evidence" value="ECO:0007669"/>
    <property type="project" value="UniProtKB-SubCell"/>
</dbReference>
<keyword evidence="5" id="KW-0539">Nucleus</keyword>